<dbReference type="EMBL" id="JBANQN010000001">
    <property type="protein sequence ID" value="KAK6805400.1"/>
    <property type="molecule type" value="Genomic_DNA"/>
</dbReference>
<organism evidence="1 2">
    <name type="scientific">Solanum bulbocastanum</name>
    <name type="common">Wild potato</name>
    <dbReference type="NCBI Taxonomy" id="147425"/>
    <lineage>
        <taxon>Eukaryota</taxon>
        <taxon>Viridiplantae</taxon>
        <taxon>Streptophyta</taxon>
        <taxon>Embryophyta</taxon>
        <taxon>Tracheophyta</taxon>
        <taxon>Spermatophyta</taxon>
        <taxon>Magnoliopsida</taxon>
        <taxon>eudicotyledons</taxon>
        <taxon>Gunneridae</taxon>
        <taxon>Pentapetalae</taxon>
        <taxon>asterids</taxon>
        <taxon>lamiids</taxon>
        <taxon>Solanales</taxon>
        <taxon>Solanaceae</taxon>
        <taxon>Solanoideae</taxon>
        <taxon>Solaneae</taxon>
        <taxon>Solanum</taxon>
    </lineage>
</organism>
<evidence type="ECO:0000313" key="1">
    <source>
        <dbReference type="EMBL" id="KAK6805400.1"/>
    </source>
</evidence>
<evidence type="ECO:0000313" key="2">
    <source>
        <dbReference type="Proteomes" id="UP001371456"/>
    </source>
</evidence>
<reference evidence="1 2" key="1">
    <citation type="submission" date="2024-02" db="EMBL/GenBank/DDBJ databases">
        <title>de novo genome assembly of Solanum bulbocastanum strain 11H21.</title>
        <authorList>
            <person name="Hosaka A.J."/>
        </authorList>
    </citation>
    <scope>NUCLEOTIDE SEQUENCE [LARGE SCALE GENOMIC DNA]</scope>
    <source>
        <tissue evidence="1">Young leaves</tissue>
    </source>
</reference>
<proteinExistence type="predicted"/>
<name>A0AAN8UET7_SOLBU</name>
<accession>A0AAN8UET7</accession>
<sequence>MKIKKLSEGFLEKKFSSSFENVVQIGEDHLQVTTETKIFNINTSAQLKRKIPWRNNQERGEIHLVQSGSGRADNNLYIIPKFQILAFSGPLHFGSWFAKQLYLAYFVF</sequence>
<dbReference type="Proteomes" id="UP001371456">
    <property type="component" value="Unassembled WGS sequence"/>
</dbReference>
<dbReference type="AlphaFoldDB" id="A0AAN8UET7"/>
<protein>
    <submittedName>
        <fullName evidence="1">Uncharacterized protein</fullName>
    </submittedName>
</protein>
<gene>
    <name evidence="1" type="ORF">RDI58_003185</name>
</gene>
<comment type="caution">
    <text evidence="1">The sequence shown here is derived from an EMBL/GenBank/DDBJ whole genome shotgun (WGS) entry which is preliminary data.</text>
</comment>
<keyword evidence="2" id="KW-1185">Reference proteome</keyword>